<gene>
    <name evidence="5" type="primary">cebR</name>
    <name evidence="5" type="ORF">GCM10008957_37420</name>
</gene>
<evidence type="ECO:0000313" key="5">
    <source>
        <dbReference type="EMBL" id="GGR21671.1"/>
    </source>
</evidence>
<dbReference type="EMBL" id="BMQL01000027">
    <property type="protein sequence ID" value="GGR21671.1"/>
    <property type="molecule type" value="Genomic_DNA"/>
</dbReference>
<organism evidence="5 6">
    <name type="scientific">Deinococcus ruber</name>
    <dbReference type="NCBI Taxonomy" id="1848197"/>
    <lineage>
        <taxon>Bacteria</taxon>
        <taxon>Thermotogati</taxon>
        <taxon>Deinococcota</taxon>
        <taxon>Deinococci</taxon>
        <taxon>Deinococcales</taxon>
        <taxon>Deinococcaceae</taxon>
        <taxon>Deinococcus</taxon>
    </lineage>
</organism>
<dbReference type="PROSITE" id="PS00356">
    <property type="entry name" value="HTH_LACI_1"/>
    <property type="match status" value="1"/>
</dbReference>
<dbReference type="PANTHER" id="PTHR30146:SF109">
    <property type="entry name" value="HTH-TYPE TRANSCRIPTIONAL REGULATOR GALS"/>
    <property type="match status" value="1"/>
</dbReference>
<dbReference type="PROSITE" id="PS50932">
    <property type="entry name" value="HTH_LACI_2"/>
    <property type="match status" value="1"/>
</dbReference>
<dbReference type="Gene3D" id="3.40.50.2300">
    <property type="match status" value="2"/>
</dbReference>
<dbReference type="InterPro" id="IPR046335">
    <property type="entry name" value="LacI/GalR-like_sensor"/>
</dbReference>
<dbReference type="InterPro" id="IPR000843">
    <property type="entry name" value="HTH_LacI"/>
</dbReference>
<evidence type="ECO:0000259" key="4">
    <source>
        <dbReference type="PROSITE" id="PS50932"/>
    </source>
</evidence>
<name>A0A918CGB8_9DEIO</name>
<dbReference type="PANTHER" id="PTHR30146">
    <property type="entry name" value="LACI-RELATED TRANSCRIPTIONAL REPRESSOR"/>
    <property type="match status" value="1"/>
</dbReference>
<feature type="domain" description="HTH lacI-type" evidence="4">
    <location>
        <begin position="4"/>
        <end position="58"/>
    </location>
</feature>
<dbReference type="GO" id="GO:0000976">
    <property type="term" value="F:transcription cis-regulatory region binding"/>
    <property type="evidence" value="ECO:0007669"/>
    <property type="project" value="TreeGrafter"/>
</dbReference>
<dbReference type="CDD" id="cd06267">
    <property type="entry name" value="PBP1_LacI_sugar_binding-like"/>
    <property type="match status" value="1"/>
</dbReference>
<dbReference type="Pfam" id="PF00356">
    <property type="entry name" value="LacI"/>
    <property type="match status" value="1"/>
</dbReference>
<dbReference type="SUPFAM" id="SSF47413">
    <property type="entry name" value="lambda repressor-like DNA-binding domains"/>
    <property type="match status" value="1"/>
</dbReference>
<dbReference type="Proteomes" id="UP000603865">
    <property type="component" value="Unassembled WGS sequence"/>
</dbReference>
<evidence type="ECO:0000256" key="3">
    <source>
        <dbReference type="ARBA" id="ARBA00023163"/>
    </source>
</evidence>
<evidence type="ECO:0000256" key="2">
    <source>
        <dbReference type="ARBA" id="ARBA00023125"/>
    </source>
</evidence>
<evidence type="ECO:0000256" key="1">
    <source>
        <dbReference type="ARBA" id="ARBA00023015"/>
    </source>
</evidence>
<keyword evidence="2" id="KW-0238">DNA-binding</keyword>
<sequence length="318" mass="33916">MTRPTINDIARAAGVSKGTVSRVLNGHATVAQRTRAQVEHVMSELGYAPDPAARQLSWRTGQTLGLSTLSGDPLLSPYQVLLRRSLEAHTAPAGVQLLDLHGDLHTLTRLPSAVLLLHIRPLDHRLELLARQRVPVVMIGHHPTFRWAAPDDQGGALLATRQLTQAGHRELMFLGSGISQVARDREAGFLEAAAEVGARVSTLPGGFTVLDGYRTVRRAWEDGLRFTGCFAASDEQAVGVVAALEDLGMRVPQDVSVVGFDGLPELPLPINLTTVAQDIPCIAAAALELVQEALSGQPVRGVKVPVHLVPGQTVAPPP</sequence>
<dbReference type="RefSeq" id="WP_189092030.1">
    <property type="nucleotide sequence ID" value="NZ_BMQL01000027.1"/>
</dbReference>
<dbReference type="AlphaFoldDB" id="A0A918CGB8"/>
<dbReference type="InterPro" id="IPR028082">
    <property type="entry name" value="Peripla_BP_I"/>
</dbReference>
<protein>
    <submittedName>
        <fullName evidence="5">LacI family transcriptional regulator</fullName>
    </submittedName>
</protein>
<reference evidence="5" key="1">
    <citation type="journal article" date="2014" name="Int. J. Syst. Evol. Microbiol.">
        <title>Complete genome sequence of Corynebacterium casei LMG S-19264T (=DSM 44701T), isolated from a smear-ripened cheese.</title>
        <authorList>
            <consortium name="US DOE Joint Genome Institute (JGI-PGF)"/>
            <person name="Walter F."/>
            <person name="Albersmeier A."/>
            <person name="Kalinowski J."/>
            <person name="Ruckert C."/>
        </authorList>
    </citation>
    <scope>NUCLEOTIDE SEQUENCE</scope>
    <source>
        <strain evidence="5">JCM 31311</strain>
    </source>
</reference>
<dbReference type="GO" id="GO:0003700">
    <property type="term" value="F:DNA-binding transcription factor activity"/>
    <property type="evidence" value="ECO:0007669"/>
    <property type="project" value="TreeGrafter"/>
</dbReference>
<keyword evidence="1" id="KW-0805">Transcription regulation</keyword>
<dbReference type="InterPro" id="IPR010982">
    <property type="entry name" value="Lambda_DNA-bd_dom_sf"/>
</dbReference>
<proteinExistence type="predicted"/>
<dbReference type="PRINTS" id="PR00036">
    <property type="entry name" value="HTHLACI"/>
</dbReference>
<comment type="caution">
    <text evidence="5">The sequence shown here is derived from an EMBL/GenBank/DDBJ whole genome shotgun (WGS) entry which is preliminary data.</text>
</comment>
<dbReference type="SMART" id="SM00354">
    <property type="entry name" value="HTH_LACI"/>
    <property type="match status" value="1"/>
</dbReference>
<accession>A0A918CGB8</accession>
<reference evidence="5" key="2">
    <citation type="submission" date="2020-09" db="EMBL/GenBank/DDBJ databases">
        <authorList>
            <person name="Sun Q."/>
            <person name="Ohkuma M."/>
        </authorList>
    </citation>
    <scope>NUCLEOTIDE SEQUENCE</scope>
    <source>
        <strain evidence="5">JCM 31311</strain>
    </source>
</reference>
<dbReference type="Gene3D" id="1.10.260.40">
    <property type="entry name" value="lambda repressor-like DNA-binding domains"/>
    <property type="match status" value="1"/>
</dbReference>
<evidence type="ECO:0000313" key="6">
    <source>
        <dbReference type="Proteomes" id="UP000603865"/>
    </source>
</evidence>
<keyword evidence="6" id="KW-1185">Reference proteome</keyword>
<dbReference type="Pfam" id="PF13377">
    <property type="entry name" value="Peripla_BP_3"/>
    <property type="match status" value="1"/>
</dbReference>
<dbReference type="SUPFAM" id="SSF53822">
    <property type="entry name" value="Periplasmic binding protein-like I"/>
    <property type="match status" value="1"/>
</dbReference>
<dbReference type="CDD" id="cd01392">
    <property type="entry name" value="HTH_LacI"/>
    <property type="match status" value="1"/>
</dbReference>
<keyword evidence="3" id="KW-0804">Transcription</keyword>